<evidence type="ECO:0000256" key="2">
    <source>
        <dbReference type="ARBA" id="ARBA00022946"/>
    </source>
</evidence>
<dbReference type="InterPro" id="IPR013870">
    <property type="entry name" value="Ribosomal_mL54"/>
</dbReference>
<comment type="similarity">
    <text evidence="6">Belongs to the mitochondrion-specific ribosomal protein mL54 family.</text>
</comment>
<gene>
    <name evidence="9" type="ORF">L211DRAFT_834502</name>
</gene>
<name>A0A3N4LXN3_9PEZI</name>
<dbReference type="Proteomes" id="UP000267821">
    <property type="component" value="Unassembled WGS sequence"/>
</dbReference>
<dbReference type="EMBL" id="ML121531">
    <property type="protein sequence ID" value="RPB27643.1"/>
    <property type="molecule type" value="Genomic_DNA"/>
</dbReference>
<dbReference type="Pfam" id="PF08561">
    <property type="entry name" value="Ribosomal_L37"/>
    <property type="match status" value="1"/>
</dbReference>
<evidence type="ECO:0000256" key="7">
    <source>
        <dbReference type="ARBA" id="ARBA00035179"/>
    </source>
</evidence>
<dbReference type="OrthoDB" id="10252718at2759"/>
<keyword evidence="2" id="KW-0809">Transit peptide</keyword>
<keyword evidence="5" id="KW-0687">Ribonucleoprotein</keyword>
<evidence type="ECO:0000256" key="4">
    <source>
        <dbReference type="ARBA" id="ARBA00023128"/>
    </source>
</evidence>
<evidence type="ECO:0000313" key="9">
    <source>
        <dbReference type="EMBL" id="RPB27643.1"/>
    </source>
</evidence>
<evidence type="ECO:0000256" key="6">
    <source>
        <dbReference type="ARBA" id="ARBA00033752"/>
    </source>
</evidence>
<evidence type="ECO:0000256" key="1">
    <source>
        <dbReference type="ARBA" id="ARBA00004173"/>
    </source>
</evidence>
<dbReference type="STRING" id="1051890.A0A3N4LXN3"/>
<feature type="region of interest" description="Disordered" evidence="8">
    <location>
        <begin position="36"/>
        <end position="59"/>
    </location>
</feature>
<evidence type="ECO:0000256" key="8">
    <source>
        <dbReference type="SAM" id="MobiDB-lite"/>
    </source>
</evidence>
<accession>A0A3N4LXN3</accession>
<protein>
    <recommendedName>
        <fullName evidence="7">Large ribosomal subunit protein mL54</fullName>
    </recommendedName>
</protein>
<evidence type="ECO:0000313" key="10">
    <source>
        <dbReference type="Proteomes" id="UP000267821"/>
    </source>
</evidence>
<evidence type="ECO:0000256" key="5">
    <source>
        <dbReference type="ARBA" id="ARBA00023274"/>
    </source>
</evidence>
<dbReference type="GO" id="GO:0003735">
    <property type="term" value="F:structural constituent of ribosome"/>
    <property type="evidence" value="ECO:0007669"/>
    <property type="project" value="TreeGrafter"/>
</dbReference>
<dbReference type="AlphaFoldDB" id="A0A3N4LXN3"/>
<dbReference type="PANTHER" id="PTHR28595">
    <property type="entry name" value="39S RIBOSOMAL PROTEIN L54, MITOCHONDRIAL"/>
    <property type="match status" value="1"/>
</dbReference>
<organism evidence="9 10">
    <name type="scientific">Terfezia boudieri ATCC MYA-4762</name>
    <dbReference type="NCBI Taxonomy" id="1051890"/>
    <lineage>
        <taxon>Eukaryota</taxon>
        <taxon>Fungi</taxon>
        <taxon>Dikarya</taxon>
        <taxon>Ascomycota</taxon>
        <taxon>Pezizomycotina</taxon>
        <taxon>Pezizomycetes</taxon>
        <taxon>Pezizales</taxon>
        <taxon>Pezizaceae</taxon>
        <taxon>Terfezia</taxon>
    </lineage>
</organism>
<reference evidence="9 10" key="1">
    <citation type="journal article" date="2018" name="Nat. Ecol. Evol.">
        <title>Pezizomycetes genomes reveal the molecular basis of ectomycorrhizal truffle lifestyle.</title>
        <authorList>
            <person name="Murat C."/>
            <person name="Payen T."/>
            <person name="Noel B."/>
            <person name="Kuo A."/>
            <person name="Morin E."/>
            <person name="Chen J."/>
            <person name="Kohler A."/>
            <person name="Krizsan K."/>
            <person name="Balestrini R."/>
            <person name="Da Silva C."/>
            <person name="Montanini B."/>
            <person name="Hainaut M."/>
            <person name="Levati E."/>
            <person name="Barry K.W."/>
            <person name="Belfiori B."/>
            <person name="Cichocki N."/>
            <person name="Clum A."/>
            <person name="Dockter R.B."/>
            <person name="Fauchery L."/>
            <person name="Guy J."/>
            <person name="Iotti M."/>
            <person name="Le Tacon F."/>
            <person name="Lindquist E.A."/>
            <person name="Lipzen A."/>
            <person name="Malagnac F."/>
            <person name="Mello A."/>
            <person name="Molinier V."/>
            <person name="Miyauchi S."/>
            <person name="Poulain J."/>
            <person name="Riccioni C."/>
            <person name="Rubini A."/>
            <person name="Sitrit Y."/>
            <person name="Splivallo R."/>
            <person name="Traeger S."/>
            <person name="Wang M."/>
            <person name="Zifcakova L."/>
            <person name="Wipf D."/>
            <person name="Zambonelli A."/>
            <person name="Paolocci F."/>
            <person name="Nowrousian M."/>
            <person name="Ottonello S."/>
            <person name="Baldrian P."/>
            <person name="Spatafora J.W."/>
            <person name="Henrissat B."/>
            <person name="Nagy L.G."/>
            <person name="Aury J.M."/>
            <person name="Wincker P."/>
            <person name="Grigoriev I.V."/>
            <person name="Bonfante P."/>
            <person name="Martin F.M."/>
        </authorList>
    </citation>
    <scope>NUCLEOTIDE SEQUENCE [LARGE SCALE GENOMIC DNA]</scope>
    <source>
        <strain evidence="9 10">ATCC MYA-4762</strain>
    </source>
</reference>
<comment type="subcellular location">
    <subcellularLocation>
        <location evidence="1">Mitochondrion</location>
    </subcellularLocation>
</comment>
<keyword evidence="3" id="KW-0689">Ribosomal protein</keyword>
<feature type="compositionally biased region" description="Low complexity" evidence="8">
    <location>
        <begin position="36"/>
        <end position="56"/>
    </location>
</feature>
<proteinExistence type="inferred from homology"/>
<dbReference type="GO" id="GO:0005762">
    <property type="term" value="C:mitochondrial large ribosomal subunit"/>
    <property type="evidence" value="ECO:0007669"/>
    <property type="project" value="TreeGrafter"/>
</dbReference>
<dbReference type="PANTHER" id="PTHR28595:SF1">
    <property type="entry name" value="LARGE RIBOSOMAL SUBUNIT PROTEIN ML54"/>
    <property type="match status" value="1"/>
</dbReference>
<sequence length="221" mass="23552">MACPRCLYRASIRPLRPLISSRLIATSSSLRHPISTAPLSNAATPAPASTTSTPASHIPVSAAPAGTVLKGLNYLKNKQDPVAKEDHEYPAWLWTVLDEKKRGGAGGEEEGDLYSKSKNARRIAARRAAKLASQGLTEEQHIPIHQQTIDLPFATSGLSEPHAVAAVGGLGKGNGVVLVGGENGLAEVTFEQAQKARLEVKRQKRKQNRAAIKENNFLGGL</sequence>
<keyword evidence="10" id="KW-1185">Reference proteome</keyword>
<dbReference type="InParanoid" id="A0A3N4LXN3"/>
<evidence type="ECO:0000256" key="3">
    <source>
        <dbReference type="ARBA" id="ARBA00022980"/>
    </source>
</evidence>
<keyword evidence="4" id="KW-0496">Mitochondrion</keyword>